<dbReference type="Proteomes" id="UP001296104">
    <property type="component" value="Unassembled WGS sequence"/>
</dbReference>
<dbReference type="PROSITE" id="PS50082">
    <property type="entry name" value="WD_REPEATS_2"/>
    <property type="match status" value="3"/>
</dbReference>
<dbReference type="PRINTS" id="PR00320">
    <property type="entry name" value="GPROTEINBRPT"/>
</dbReference>
<evidence type="ECO:0000313" key="5">
    <source>
        <dbReference type="Proteomes" id="UP001296104"/>
    </source>
</evidence>
<dbReference type="EMBL" id="CAVMBE010000131">
    <property type="protein sequence ID" value="CAK4034711.1"/>
    <property type="molecule type" value="Genomic_DNA"/>
</dbReference>
<keyword evidence="5" id="KW-1185">Reference proteome</keyword>
<dbReference type="InterPro" id="IPR018391">
    <property type="entry name" value="PQQ_b-propeller_rpt"/>
</dbReference>
<evidence type="ECO:0000256" key="2">
    <source>
        <dbReference type="ARBA" id="ARBA00022737"/>
    </source>
</evidence>
<feature type="repeat" description="WD" evidence="3">
    <location>
        <begin position="283"/>
        <end position="324"/>
    </location>
</feature>
<feature type="repeat" description="WD" evidence="3">
    <location>
        <begin position="125"/>
        <end position="168"/>
    </location>
</feature>
<dbReference type="InterPro" id="IPR019775">
    <property type="entry name" value="WD40_repeat_CS"/>
</dbReference>
<evidence type="ECO:0000256" key="1">
    <source>
        <dbReference type="ARBA" id="ARBA00022574"/>
    </source>
</evidence>
<keyword evidence="1 3" id="KW-0853">WD repeat</keyword>
<organism evidence="4 5">
    <name type="scientific">Lecanosticta acicola</name>
    <dbReference type="NCBI Taxonomy" id="111012"/>
    <lineage>
        <taxon>Eukaryota</taxon>
        <taxon>Fungi</taxon>
        <taxon>Dikarya</taxon>
        <taxon>Ascomycota</taxon>
        <taxon>Pezizomycotina</taxon>
        <taxon>Dothideomycetes</taxon>
        <taxon>Dothideomycetidae</taxon>
        <taxon>Mycosphaerellales</taxon>
        <taxon>Mycosphaerellaceae</taxon>
        <taxon>Lecanosticta</taxon>
    </lineage>
</organism>
<gene>
    <name evidence="4" type="ORF">LECACI_7A009869</name>
</gene>
<sequence length="406" mass="44256">MSRSNDPGHYFQTSDALATSKRKAAKAKNQHGDPIQLPSKILAAVPAGATNNNNQIYVAEAAGEIHLVDLSSKQTENVFSQGSAPLTCLAVGADGTVYAGSWDKNVYAIDPTGNKTKTKTKAKTLRGHTDFVKCLLITKISGREILLSGGADATIIVWDLSSSSSSSTSGDYKILHKLKVHTQKALQALAIDASATTEDSITLFSASSDREIRRWEISLSTTREIHTDDALLRPHETSIYRLRWSSENGDGDDGEDGDLWTASADKTAKRLLRHAHFATSDTTLEHPDFVRDVLPFDALGLVVTACRDEEVRVWEIASGQVLCTYSGHYEEVTGLLPTDEGKGVVSVSIDGTVRKWSLLREEMAQYQERLAREANGEEGIEGAKTEENMLTAEEEAELAELMEDDD</sequence>
<dbReference type="SMART" id="SM00564">
    <property type="entry name" value="PQQ"/>
    <property type="match status" value="1"/>
</dbReference>
<evidence type="ECO:0000313" key="4">
    <source>
        <dbReference type="EMBL" id="CAK4034711.1"/>
    </source>
</evidence>
<dbReference type="SUPFAM" id="SSF50978">
    <property type="entry name" value="WD40 repeat-like"/>
    <property type="match status" value="1"/>
</dbReference>
<keyword evidence="2" id="KW-0677">Repeat</keyword>
<name>A0AAI8Z940_9PEZI</name>
<accession>A0AAI8Z940</accession>
<dbReference type="PROSITE" id="PS50294">
    <property type="entry name" value="WD_REPEATS_REGION"/>
    <property type="match status" value="1"/>
</dbReference>
<dbReference type="AlphaFoldDB" id="A0AAI8Z940"/>
<dbReference type="Gene3D" id="2.130.10.10">
    <property type="entry name" value="YVTN repeat-like/Quinoprotein amine dehydrogenase"/>
    <property type="match status" value="2"/>
</dbReference>
<dbReference type="PROSITE" id="PS00678">
    <property type="entry name" value="WD_REPEATS_1"/>
    <property type="match status" value="2"/>
</dbReference>
<reference evidence="4" key="1">
    <citation type="submission" date="2023-11" db="EMBL/GenBank/DDBJ databases">
        <authorList>
            <person name="Alioto T."/>
            <person name="Alioto T."/>
            <person name="Gomez Garrido J."/>
        </authorList>
    </citation>
    <scope>NUCLEOTIDE SEQUENCE</scope>
</reference>
<dbReference type="InterPro" id="IPR020472">
    <property type="entry name" value="WD40_PAC1"/>
</dbReference>
<dbReference type="PANTHER" id="PTHR19848">
    <property type="entry name" value="WD40 REPEAT PROTEIN"/>
    <property type="match status" value="1"/>
</dbReference>
<dbReference type="InterPro" id="IPR036322">
    <property type="entry name" value="WD40_repeat_dom_sf"/>
</dbReference>
<comment type="caution">
    <text evidence="4">The sequence shown here is derived from an EMBL/GenBank/DDBJ whole genome shotgun (WGS) entry which is preliminary data.</text>
</comment>
<feature type="repeat" description="WD" evidence="3">
    <location>
        <begin position="325"/>
        <end position="366"/>
    </location>
</feature>
<dbReference type="PANTHER" id="PTHR19848:SF8">
    <property type="entry name" value="F-BOX AND WD REPEAT DOMAIN CONTAINING 7"/>
    <property type="match status" value="1"/>
</dbReference>
<dbReference type="InterPro" id="IPR015943">
    <property type="entry name" value="WD40/YVTN_repeat-like_dom_sf"/>
</dbReference>
<evidence type="ECO:0000256" key="3">
    <source>
        <dbReference type="PROSITE-ProRule" id="PRU00221"/>
    </source>
</evidence>
<dbReference type="InterPro" id="IPR001680">
    <property type="entry name" value="WD40_rpt"/>
</dbReference>
<dbReference type="SMART" id="SM00320">
    <property type="entry name" value="WD40"/>
    <property type="match status" value="5"/>
</dbReference>
<protein>
    <submittedName>
        <fullName evidence="4">WD repeat-containing</fullName>
    </submittedName>
</protein>
<proteinExistence type="predicted"/>
<dbReference type="Pfam" id="PF00400">
    <property type="entry name" value="WD40"/>
    <property type="match status" value="2"/>
</dbReference>